<dbReference type="PANTHER" id="PTHR33360:SF2">
    <property type="entry name" value="TRANSPOSASE FOR INSERTION SEQUENCE ELEMENT IS200"/>
    <property type="match status" value="1"/>
</dbReference>
<evidence type="ECO:0000313" key="2">
    <source>
        <dbReference type="EMBL" id="AHW59129.1"/>
    </source>
</evidence>
<protein>
    <submittedName>
        <fullName evidence="2">Transposase</fullName>
    </submittedName>
</protein>
<dbReference type="Proteomes" id="UP000023772">
    <property type="component" value="Chromosome"/>
</dbReference>
<gene>
    <name evidence="2" type="ORF">FH5T_04770</name>
</gene>
<sequence length="141" mass="16804">MSYVRNWLHCVWGTKSKVPLLTDENKQKILDHILANARTKGILIYSINGYRDHVHCLISLLPEQNIAKVIQLLKGESSYWINKENLGKNFKWADEYFAVSISESQVEKVKTYIHNQEIHHKKKSWEEEYNEFIKNYNFDNY</sequence>
<dbReference type="InterPro" id="IPR002686">
    <property type="entry name" value="Transposase_17"/>
</dbReference>
<proteinExistence type="predicted"/>
<name>A0ABM5Q6F2_9BACT</name>
<dbReference type="SMART" id="SM01321">
    <property type="entry name" value="Y1_Tnp"/>
    <property type="match status" value="1"/>
</dbReference>
<dbReference type="RefSeq" id="WP_038556278.1">
    <property type="nucleotide sequence ID" value="NZ_CAXXJF010000003.1"/>
</dbReference>
<dbReference type="Gene3D" id="3.30.70.1290">
    <property type="entry name" value="Transposase IS200-like"/>
    <property type="match status" value="1"/>
</dbReference>
<dbReference type="EMBL" id="CP007451">
    <property type="protein sequence ID" value="AHW59129.1"/>
    <property type="molecule type" value="Genomic_DNA"/>
</dbReference>
<organism evidence="2 3">
    <name type="scientific">Draconibacterium orientale</name>
    <dbReference type="NCBI Taxonomy" id="1168034"/>
    <lineage>
        <taxon>Bacteria</taxon>
        <taxon>Pseudomonadati</taxon>
        <taxon>Bacteroidota</taxon>
        <taxon>Bacteroidia</taxon>
        <taxon>Marinilabiliales</taxon>
        <taxon>Prolixibacteraceae</taxon>
        <taxon>Draconibacterium</taxon>
    </lineage>
</organism>
<evidence type="ECO:0000259" key="1">
    <source>
        <dbReference type="SMART" id="SM01321"/>
    </source>
</evidence>
<feature type="domain" description="Transposase IS200-like" evidence="1">
    <location>
        <begin position="4"/>
        <end position="116"/>
    </location>
</feature>
<dbReference type="Pfam" id="PF01797">
    <property type="entry name" value="Y1_Tnp"/>
    <property type="match status" value="1"/>
</dbReference>
<dbReference type="NCBIfam" id="NF033573">
    <property type="entry name" value="transpos_IS200"/>
    <property type="match status" value="1"/>
</dbReference>
<reference evidence="2 3" key="1">
    <citation type="submission" date="2014-03" db="EMBL/GenBank/DDBJ databases">
        <title>Complete genome sequence of a deeply braunched marine Bacteroidia bacterium Draconibacterium orientale type strain FH5T.</title>
        <authorList>
            <person name="Li X."/>
            <person name="Wang X."/>
            <person name="Xie Z."/>
            <person name="Du Z."/>
            <person name="Chen G."/>
        </authorList>
    </citation>
    <scope>NUCLEOTIDE SEQUENCE [LARGE SCALE GENOMIC DNA]</scope>
    <source>
        <strain evidence="2 3">FH5</strain>
    </source>
</reference>
<dbReference type="PANTHER" id="PTHR33360">
    <property type="entry name" value="TRANSPOSASE FOR INSERTION SEQUENCE ELEMENT IS200"/>
    <property type="match status" value="1"/>
</dbReference>
<accession>A0ABM5Q6F2</accession>
<dbReference type="InterPro" id="IPR036515">
    <property type="entry name" value="Transposase_17_sf"/>
</dbReference>
<keyword evidence="3" id="KW-1185">Reference proteome</keyword>
<evidence type="ECO:0000313" key="3">
    <source>
        <dbReference type="Proteomes" id="UP000023772"/>
    </source>
</evidence>
<dbReference type="SUPFAM" id="SSF143422">
    <property type="entry name" value="Transposase IS200-like"/>
    <property type="match status" value="1"/>
</dbReference>